<evidence type="ECO:0000256" key="2">
    <source>
        <dbReference type="SAM" id="Phobius"/>
    </source>
</evidence>
<evidence type="ECO:0000313" key="4">
    <source>
        <dbReference type="Proteomes" id="UP000613160"/>
    </source>
</evidence>
<protein>
    <submittedName>
        <fullName evidence="3">Uncharacterized protein</fullName>
    </submittedName>
</protein>
<feature type="region of interest" description="Disordered" evidence="1">
    <location>
        <begin position="375"/>
        <end position="419"/>
    </location>
</feature>
<proteinExistence type="predicted"/>
<name>A0A916XU31_9HYPH</name>
<keyword evidence="2" id="KW-0472">Membrane</keyword>
<evidence type="ECO:0000313" key="3">
    <source>
        <dbReference type="EMBL" id="GGD09897.1"/>
    </source>
</evidence>
<dbReference type="Proteomes" id="UP000613160">
    <property type="component" value="Unassembled WGS sequence"/>
</dbReference>
<gene>
    <name evidence="3" type="ORF">GCM10011335_11010</name>
</gene>
<organism evidence="3 4">
    <name type="scientific">Aureimonas glaciei</name>
    <dbReference type="NCBI Taxonomy" id="1776957"/>
    <lineage>
        <taxon>Bacteria</taxon>
        <taxon>Pseudomonadati</taxon>
        <taxon>Pseudomonadota</taxon>
        <taxon>Alphaproteobacteria</taxon>
        <taxon>Hyphomicrobiales</taxon>
        <taxon>Aurantimonadaceae</taxon>
        <taxon>Aureimonas</taxon>
    </lineage>
</organism>
<keyword evidence="4" id="KW-1185">Reference proteome</keyword>
<comment type="caution">
    <text evidence="3">The sequence shown here is derived from an EMBL/GenBank/DDBJ whole genome shotgun (WGS) entry which is preliminary data.</text>
</comment>
<feature type="transmembrane region" description="Helical" evidence="2">
    <location>
        <begin position="6"/>
        <end position="27"/>
    </location>
</feature>
<dbReference type="RefSeq" id="WP_188849563.1">
    <property type="nucleotide sequence ID" value="NZ_BMJJ01000002.1"/>
</dbReference>
<reference evidence="3" key="2">
    <citation type="submission" date="2020-09" db="EMBL/GenBank/DDBJ databases">
        <authorList>
            <person name="Sun Q."/>
            <person name="Zhou Y."/>
        </authorList>
    </citation>
    <scope>NUCLEOTIDE SEQUENCE</scope>
    <source>
        <strain evidence="3">CGMCC 1.15493</strain>
    </source>
</reference>
<accession>A0A916XU31</accession>
<dbReference type="AlphaFoldDB" id="A0A916XU31"/>
<keyword evidence="2" id="KW-0812">Transmembrane</keyword>
<reference evidence="3" key="1">
    <citation type="journal article" date="2014" name="Int. J. Syst. Evol. Microbiol.">
        <title>Complete genome sequence of Corynebacterium casei LMG S-19264T (=DSM 44701T), isolated from a smear-ripened cheese.</title>
        <authorList>
            <consortium name="US DOE Joint Genome Institute (JGI-PGF)"/>
            <person name="Walter F."/>
            <person name="Albersmeier A."/>
            <person name="Kalinowski J."/>
            <person name="Ruckert C."/>
        </authorList>
    </citation>
    <scope>NUCLEOTIDE SEQUENCE</scope>
    <source>
        <strain evidence="3">CGMCC 1.15493</strain>
    </source>
</reference>
<dbReference type="EMBL" id="BMJJ01000002">
    <property type="protein sequence ID" value="GGD09897.1"/>
    <property type="molecule type" value="Genomic_DNA"/>
</dbReference>
<sequence>MIATGLTFLLGVFLTTLIMLLVGPLVWRKAQSLARRDYEATIPVSANEIRAEFDTVRAAAALTVRQHEILVAETREKTVRVQAQLGRSTVENVAILKRNRELLELAEDRAAEITQLTAAVARRDEENQALSKSLAATRREAELRGQELAALAQRFEDLGEIAEERKIQLVATEAKLDRLADAQRVAERFAREQQTTIERLRGEAAGLERTVAHDKTALAQLNERIAGLLTSLAERDTEIARLSPSWQAAAVLDPASPTLAAVPSPVTSVGEPEPSPAAELAAPKPAVAPAASAAPVAASIAPSAAEDEAGILSASKRLRAALARNAETAPAAETSRSEIRDRVSEIAARVIRMSTAAEGPQSAAINRALYAASDEGGTAAGPEDGKAPSLAERVRRMAMAEPNKSPGAQRPQSAGGRRE</sequence>
<evidence type="ECO:0000256" key="1">
    <source>
        <dbReference type="SAM" id="MobiDB-lite"/>
    </source>
</evidence>
<keyword evidence="2" id="KW-1133">Transmembrane helix</keyword>